<dbReference type="Proteomes" id="UP000812966">
    <property type="component" value="Unassembled WGS sequence"/>
</dbReference>
<feature type="region of interest" description="Disordered" evidence="2">
    <location>
        <begin position="1"/>
        <end position="77"/>
    </location>
</feature>
<feature type="region of interest" description="Disordered" evidence="2">
    <location>
        <begin position="418"/>
        <end position="548"/>
    </location>
</feature>
<feature type="compositionally biased region" description="Low complexity" evidence="2">
    <location>
        <begin position="428"/>
        <end position="452"/>
    </location>
</feature>
<proteinExistence type="predicted"/>
<dbReference type="AlphaFoldDB" id="A0A8K0NPZ4"/>
<keyword evidence="1" id="KW-0175">Coiled coil</keyword>
<evidence type="ECO:0000256" key="2">
    <source>
        <dbReference type="SAM" id="MobiDB-lite"/>
    </source>
</evidence>
<evidence type="ECO:0000313" key="4">
    <source>
        <dbReference type="Proteomes" id="UP000812966"/>
    </source>
</evidence>
<dbReference type="EMBL" id="JABELV010000021">
    <property type="protein sequence ID" value="KAG7563058.1"/>
    <property type="molecule type" value="Genomic_DNA"/>
</dbReference>
<keyword evidence="4" id="KW-1185">Reference proteome</keyword>
<protein>
    <submittedName>
        <fullName evidence="3">Uncharacterized protein</fullName>
    </submittedName>
</protein>
<feature type="compositionally biased region" description="Polar residues" evidence="2">
    <location>
        <begin position="461"/>
        <end position="474"/>
    </location>
</feature>
<feature type="compositionally biased region" description="Basic and acidic residues" evidence="2">
    <location>
        <begin position="67"/>
        <end position="77"/>
    </location>
</feature>
<organism evidence="3 4">
    <name type="scientific">Filobasidium floriforme</name>
    <dbReference type="NCBI Taxonomy" id="5210"/>
    <lineage>
        <taxon>Eukaryota</taxon>
        <taxon>Fungi</taxon>
        <taxon>Dikarya</taxon>
        <taxon>Basidiomycota</taxon>
        <taxon>Agaricomycotina</taxon>
        <taxon>Tremellomycetes</taxon>
        <taxon>Filobasidiales</taxon>
        <taxon>Filobasidiaceae</taxon>
        <taxon>Filobasidium</taxon>
    </lineage>
</organism>
<gene>
    <name evidence="3" type="ORF">FFLO_01490</name>
</gene>
<comment type="caution">
    <text evidence="3">The sequence shown here is derived from an EMBL/GenBank/DDBJ whole genome shotgun (WGS) entry which is preliminary data.</text>
</comment>
<accession>A0A8K0NPZ4</accession>
<feature type="coiled-coil region" evidence="1">
    <location>
        <begin position="140"/>
        <end position="180"/>
    </location>
</feature>
<evidence type="ECO:0000313" key="3">
    <source>
        <dbReference type="EMBL" id="KAG7563058.1"/>
    </source>
</evidence>
<sequence>MSKLGDQIVSDEPVGNGVSSTSPIKSKAISPVVEQATVEPSPPSKDETDDFERLRPVGSEKSATRPTKLEDLSPHQQKILDKFRDSLKKTLGDELRTTLDAHKAREEAVEIDRIAKRVDSRGLGAVPLPDGLDSDQERILRDALIKREQEEIEARQKEERERLEKGLAELDLAAKQAKATMGKGEATKAGIETWLDSLHGDDAWMLEDPKDHIAPGRSGSISQKEQSLQPDESIEEREKRLAQAAKRLARDLKMVEGLRQARLELSTGRRNSVSDRDRRLSLSEESEGIDRVHAVWKDALLERARSEGITSFEQTTVQTLYPTDETASSEITEAEIRANVGKPLMGYLGMGPNSAVDRALGEKPVEIDHAPDGAVYTERLQVPVDQYIDPDNLARRKALASWYARDRLEIYRKSKELSSTRPPVIYNAPESSSSASISTPSSPASSPANGSSVGVSPAGTPASSVAGSPTSMQPVGSMEPTVAGPKSGEADGKDGDDTVSLAGSDEGDKGDKGGISGDGIDDGASDLDIGNQSTISDTDDAKTVVTTV</sequence>
<feature type="compositionally biased region" description="Polar residues" evidence="2">
    <location>
        <begin position="219"/>
        <end position="230"/>
    </location>
</feature>
<name>A0A8K0NPZ4_9TREE</name>
<feature type="region of interest" description="Disordered" evidence="2">
    <location>
        <begin position="207"/>
        <end position="235"/>
    </location>
</feature>
<evidence type="ECO:0000256" key="1">
    <source>
        <dbReference type="SAM" id="Coils"/>
    </source>
</evidence>
<reference evidence="3" key="1">
    <citation type="submission" date="2020-04" db="EMBL/GenBank/DDBJ databases">
        <title>Analysis of mating type loci in Filobasidium floriforme.</title>
        <authorList>
            <person name="Nowrousian M."/>
        </authorList>
    </citation>
    <scope>NUCLEOTIDE SEQUENCE</scope>
    <source>
        <strain evidence="3">CBS 6242</strain>
    </source>
</reference>